<dbReference type="EMBL" id="NIBQ01000002">
    <property type="protein sequence ID" value="OUZ32740.1"/>
    <property type="molecule type" value="Genomic_DNA"/>
</dbReference>
<evidence type="ECO:0000256" key="1">
    <source>
        <dbReference type="SAM" id="Phobius"/>
    </source>
</evidence>
<accession>A0A200J7V4</accession>
<protein>
    <submittedName>
        <fullName evidence="2">Uncharacterized protein</fullName>
    </submittedName>
</protein>
<dbReference type="EMBL" id="CP147246">
    <property type="protein sequence ID" value="WYJ94126.1"/>
    <property type="molecule type" value="Genomic_DNA"/>
</dbReference>
<feature type="transmembrane region" description="Helical" evidence="1">
    <location>
        <begin position="28"/>
        <end position="46"/>
    </location>
</feature>
<reference evidence="2" key="1">
    <citation type="submission" date="2017-05" db="EMBL/GenBank/DDBJ databases">
        <title>The Genome Sequence of Enterococcus sp. 9D6_DIV0238.</title>
        <authorList>
            <consortium name="The Broad Institute Genomics Platform"/>
            <consortium name="The Broad Institute Genomic Center for Infectious Diseases"/>
            <person name="Earl A."/>
            <person name="Manson A."/>
            <person name="Schwartman J."/>
            <person name="Gilmore M."/>
            <person name="Abouelleil A."/>
            <person name="Cao P."/>
            <person name="Chapman S."/>
            <person name="Cusick C."/>
            <person name="Shea T."/>
            <person name="Young S."/>
            <person name="Neafsey D."/>
            <person name="Nusbaum C."/>
            <person name="Birren B."/>
        </authorList>
    </citation>
    <scope>NUCLEOTIDE SEQUENCE [LARGE SCALE GENOMIC DNA]</scope>
    <source>
        <strain evidence="2">9D6_DIV0238</strain>
    </source>
</reference>
<organism evidence="2">
    <name type="scientific">Candidatus Enterococcus dunnyi</name>
    <dbReference type="NCBI Taxonomy" id="1834192"/>
    <lineage>
        <taxon>Bacteria</taxon>
        <taxon>Bacillati</taxon>
        <taxon>Bacillota</taxon>
        <taxon>Bacilli</taxon>
        <taxon>Lactobacillales</taxon>
        <taxon>Enterococcaceae</taxon>
        <taxon>Enterococcus</taxon>
    </lineage>
</organism>
<dbReference type="OrthoDB" id="2185986at2"/>
<evidence type="ECO:0000313" key="3">
    <source>
        <dbReference type="EMBL" id="WYJ94126.1"/>
    </source>
</evidence>
<gene>
    <name evidence="2" type="ORF">A5889_001449</name>
    <name evidence="3" type="ORF">A5889_001628</name>
</gene>
<keyword evidence="1" id="KW-1133">Transmembrane helix</keyword>
<feature type="transmembrane region" description="Helical" evidence="1">
    <location>
        <begin position="52"/>
        <end position="71"/>
    </location>
</feature>
<proteinExistence type="predicted"/>
<keyword evidence="4" id="KW-1185">Reference proteome</keyword>
<dbReference type="RefSeq" id="WP_087640587.1">
    <property type="nucleotide sequence ID" value="NZ_CP147246.1"/>
</dbReference>
<name>A0A200J7V4_9ENTE</name>
<evidence type="ECO:0000313" key="4">
    <source>
        <dbReference type="Proteomes" id="UP000196151"/>
    </source>
</evidence>
<keyword evidence="1" id="KW-0472">Membrane</keyword>
<dbReference type="Proteomes" id="UP000196151">
    <property type="component" value="Chromosome"/>
</dbReference>
<sequence length="81" mass="9287">MLYMIYGGIIFATHYWLKENQWVLQKRLRHVIFVTLLTIGAAIIISTWLGSLIPVILMTLVAATILQSKYLSQLAARKIKK</sequence>
<reference evidence="3" key="2">
    <citation type="submission" date="2017-05" db="EMBL/GenBank/DDBJ databases">
        <authorList>
            <consortium name="The Broad Institute Genomics Platform"/>
            <consortium name="The Broad Institute Genomic Center for Infectious Diseases"/>
            <person name="Earl A."/>
            <person name="Manson A."/>
            <person name="Schwartman J."/>
            <person name="Gilmore M."/>
            <person name="Abouelleil A."/>
            <person name="Cao P."/>
            <person name="Chapman S."/>
            <person name="Cusick C."/>
            <person name="Shea T."/>
            <person name="Young S."/>
            <person name="Neafsey D."/>
            <person name="Nusbaum C."/>
            <person name="Birren B."/>
        </authorList>
    </citation>
    <scope>NUCLEOTIDE SEQUENCE</scope>
    <source>
        <strain evidence="3">9D6_DIV0238</strain>
    </source>
</reference>
<reference evidence="3" key="3">
    <citation type="submission" date="2024-03" db="EMBL/GenBank/DDBJ databases">
        <title>The Genome Sequence of Enterococcus sp. DIV0238c.</title>
        <authorList>
            <consortium name="The Broad Institute Genomics Platform"/>
            <consortium name="The Broad Institute Microbial Omics Core"/>
            <consortium name="The Broad Institute Genomic Center for Infectious Diseases"/>
            <person name="Earl A."/>
            <person name="Manson A."/>
            <person name="Gilmore M."/>
            <person name="Schwartman J."/>
            <person name="Shea T."/>
            <person name="Abouelleil A."/>
            <person name="Cao P."/>
            <person name="Chapman S."/>
            <person name="Cusick C."/>
            <person name="Young S."/>
            <person name="Neafsey D."/>
            <person name="Nusbaum C."/>
            <person name="Birren B."/>
        </authorList>
    </citation>
    <scope>NUCLEOTIDE SEQUENCE</scope>
    <source>
        <strain evidence="3">9D6_DIV0238</strain>
    </source>
</reference>
<evidence type="ECO:0000313" key="2">
    <source>
        <dbReference type="EMBL" id="OUZ32740.1"/>
    </source>
</evidence>
<dbReference type="AlphaFoldDB" id="A0A200J7V4"/>
<keyword evidence="1" id="KW-0812">Transmembrane</keyword>